<proteinExistence type="predicted"/>
<dbReference type="Gene3D" id="1.10.287.110">
    <property type="entry name" value="DnaJ domain"/>
    <property type="match status" value="1"/>
</dbReference>
<feature type="domain" description="J" evidence="7">
    <location>
        <begin position="24"/>
        <end position="92"/>
    </location>
</feature>
<dbReference type="SMART" id="SM00271">
    <property type="entry name" value="DnaJ"/>
    <property type="match status" value="1"/>
</dbReference>
<dbReference type="PROSITE" id="PS00636">
    <property type="entry name" value="DNAJ_1"/>
    <property type="match status" value="1"/>
</dbReference>
<organism evidence="8 9">
    <name type="scientific">Parastrongyloides trichosuri</name>
    <name type="common">Possum-specific nematode worm</name>
    <dbReference type="NCBI Taxonomy" id="131310"/>
    <lineage>
        <taxon>Eukaryota</taxon>
        <taxon>Metazoa</taxon>
        <taxon>Ecdysozoa</taxon>
        <taxon>Nematoda</taxon>
        <taxon>Chromadorea</taxon>
        <taxon>Rhabditida</taxon>
        <taxon>Tylenchina</taxon>
        <taxon>Panagrolaimomorpha</taxon>
        <taxon>Strongyloidoidea</taxon>
        <taxon>Strongyloididae</taxon>
        <taxon>Parastrongyloides</taxon>
    </lineage>
</organism>
<keyword evidence="1" id="KW-0143">Chaperone</keyword>
<dbReference type="PANTHER" id="PTHR44360:SF1">
    <property type="entry name" value="DNAJ HOMOLOG SUBFAMILY B MEMBER 9"/>
    <property type="match status" value="1"/>
</dbReference>
<dbReference type="GO" id="GO:0036503">
    <property type="term" value="P:ERAD pathway"/>
    <property type="evidence" value="ECO:0007669"/>
    <property type="project" value="TreeGrafter"/>
</dbReference>
<evidence type="ECO:0000256" key="4">
    <source>
        <dbReference type="ARBA" id="ARBA00045428"/>
    </source>
</evidence>
<dbReference type="GO" id="GO:0005783">
    <property type="term" value="C:endoplasmic reticulum"/>
    <property type="evidence" value="ECO:0007669"/>
    <property type="project" value="TreeGrafter"/>
</dbReference>
<keyword evidence="8" id="KW-1185">Reference proteome</keyword>
<protein>
    <recommendedName>
        <fullName evidence="2">DnaJ homolog subfamily B member 9</fullName>
    </recommendedName>
    <alternativeName>
        <fullName evidence="3">Endoplasmic reticulum DNA J domain-containing protein 4</fullName>
    </alternativeName>
</protein>
<dbReference type="GO" id="GO:0051787">
    <property type="term" value="F:misfolded protein binding"/>
    <property type="evidence" value="ECO:0007669"/>
    <property type="project" value="TreeGrafter"/>
</dbReference>
<evidence type="ECO:0000313" key="8">
    <source>
        <dbReference type="Proteomes" id="UP000038045"/>
    </source>
</evidence>
<evidence type="ECO:0000256" key="2">
    <source>
        <dbReference type="ARBA" id="ARBA00040158"/>
    </source>
</evidence>
<dbReference type="Pfam" id="PF00226">
    <property type="entry name" value="DnaJ"/>
    <property type="match status" value="1"/>
</dbReference>
<dbReference type="InterPro" id="IPR018253">
    <property type="entry name" value="DnaJ_domain_CS"/>
</dbReference>
<feature type="transmembrane region" description="Helical" evidence="6">
    <location>
        <begin position="216"/>
        <end position="238"/>
    </location>
</feature>
<name>A0A0N4ZQI7_PARTI</name>
<dbReference type="InterPro" id="IPR036869">
    <property type="entry name" value="J_dom_sf"/>
</dbReference>
<comment type="subunit">
    <text evidence="5">Interacts with HSPA5/BiP; interaction is direct. Interacts with ERN1/IRE1 (via the luminal region). Interacts with DERL1.</text>
</comment>
<dbReference type="GO" id="GO:0051087">
    <property type="term" value="F:protein-folding chaperone binding"/>
    <property type="evidence" value="ECO:0007669"/>
    <property type="project" value="TreeGrafter"/>
</dbReference>
<dbReference type="PROSITE" id="PS50076">
    <property type="entry name" value="DNAJ_2"/>
    <property type="match status" value="1"/>
</dbReference>
<evidence type="ECO:0000256" key="5">
    <source>
        <dbReference type="ARBA" id="ARBA00046365"/>
    </source>
</evidence>
<keyword evidence="6" id="KW-0812">Transmembrane</keyword>
<evidence type="ECO:0000256" key="6">
    <source>
        <dbReference type="SAM" id="Phobius"/>
    </source>
</evidence>
<dbReference type="PANTHER" id="PTHR44360">
    <property type="entry name" value="DNAJ HOMOLOG SUBFAMILY B MEMBER 9"/>
    <property type="match status" value="1"/>
</dbReference>
<sequence>MSLRRLGIWKIINKRYLNHTQHKSFYEILGLPENATKKDIKDKFYELSKKYHPDMVNGIKGYDDNAKKFREINQAYETLKNDTKRAEYDRSRGYGHSSNSYRHDFSSYQNPNGGYYYRSKTFYYGPKGYGDKSTRYTQAEFEDIWKRFNKQMNSDQQKEYEKYQEYIRTNMWKEYQTRREEAWKKHKEEFNRRENIFYDFNGKNKKSFHFNFDEGTLAKIAAIYIVIFAGVTLFQIVFERSVLHSKDTMKNSDIFKHQYHTEDSYTPLSLKDIPTKVEPQFKEPPVDHSTMPYGMPK</sequence>
<comment type="function">
    <text evidence="4">Co-chaperone for Hsp70 protein HSPA5/BiP that acts as a key repressor of the ERN1/IRE1-mediated unfolded protein response (UPR). J domain-containing co-chaperones stimulate the ATPase activity of Hsp70 proteins and are required for efficient substrate recognition by Hsp70 proteins. In the unstressed endoplasmic reticulum, interacts with the luminal region of ERN1/IRE1 and selectively recruits HSPA5/BiP: HSPA5/BiP disrupts the dimerization of the active ERN1/IRE1 luminal region, thereby inactivating ERN1/IRE1. Also involved in endoplasmic reticulum-associated degradation (ERAD) of misfolded proteins. Required for survival of B-cell progenitors and normal antibody production.</text>
</comment>
<reference evidence="9" key="1">
    <citation type="submission" date="2017-02" db="UniProtKB">
        <authorList>
            <consortium name="WormBaseParasite"/>
        </authorList>
    </citation>
    <scope>IDENTIFICATION</scope>
</reference>
<evidence type="ECO:0000313" key="9">
    <source>
        <dbReference type="WBParaSite" id="PTRK_0001078400.1"/>
    </source>
</evidence>
<accession>A0A0N4ZQI7</accession>
<dbReference type="InterPro" id="IPR051948">
    <property type="entry name" value="Hsp70_co-chaperone_J-domain"/>
</dbReference>
<evidence type="ECO:0000259" key="7">
    <source>
        <dbReference type="PROSITE" id="PS50076"/>
    </source>
</evidence>
<dbReference type="STRING" id="131310.A0A0N4ZQI7"/>
<dbReference type="SUPFAM" id="SSF46565">
    <property type="entry name" value="Chaperone J-domain"/>
    <property type="match status" value="1"/>
</dbReference>
<dbReference type="InterPro" id="IPR001623">
    <property type="entry name" value="DnaJ_domain"/>
</dbReference>
<dbReference type="CDD" id="cd06257">
    <property type="entry name" value="DnaJ"/>
    <property type="match status" value="1"/>
</dbReference>
<keyword evidence="6" id="KW-0472">Membrane</keyword>
<dbReference type="PRINTS" id="PR00625">
    <property type="entry name" value="JDOMAIN"/>
</dbReference>
<evidence type="ECO:0000256" key="1">
    <source>
        <dbReference type="ARBA" id="ARBA00023186"/>
    </source>
</evidence>
<dbReference type="Proteomes" id="UP000038045">
    <property type="component" value="Unplaced"/>
</dbReference>
<evidence type="ECO:0000256" key="3">
    <source>
        <dbReference type="ARBA" id="ARBA00041533"/>
    </source>
</evidence>
<dbReference type="AlphaFoldDB" id="A0A0N4ZQI7"/>
<keyword evidence="6" id="KW-1133">Transmembrane helix</keyword>
<dbReference type="WBParaSite" id="PTRK_0001078400.1">
    <property type="protein sequence ID" value="PTRK_0001078400.1"/>
    <property type="gene ID" value="PTRK_0001078400"/>
</dbReference>